<dbReference type="RefSeq" id="WP_209355475.1">
    <property type="nucleotide sequence ID" value="NZ_CP060010.1"/>
</dbReference>
<dbReference type="Proteomes" id="UP000665026">
    <property type="component" value="Chromosome"/>
</dbReference>
<feature type="transmembrane region" description="Helical" evidence="1">
    <location>
        <begin position="26"/>
        <end position="43"/>
    </location>
</feature>
<dbReference type="EMBL" id="CP060010">
    <property type="protein sequence ID" value="QTN34789.1"/>
    <property type="molecule type" value="Genomic_DNA"/>
</dbReference>
<feature type="transmembrane region" description="Helical" evidence="1">
    <location>
        <begin position="153"/>
        <end position="170"/>
    </location>
</feature>
<evidence type="ECO:0008006" key="4">
    <source>
        <dbReference type="Google" id="ProtNLM"/>
    </source>
</evidence>
<evidence type="ECO:0000313" key="3">
    <source>
        <dbReference type="Proteomes" id="UP000665026"/>
    </source>
</evidence>
<protein>
    <recommendedName>
        <fullName evidence="4">Transmembrane protein</fullName>
    </recommendedName>
</protein>
<evidence type="ECO:0000256" key="1">
    <source>
        <dbReference type="SAM" id="Phobius"/>
    </source>
</evidence>
<keyword evidence="1" id="KW-0472">Membrane</keyword>
<dbReference type="PROSITE" id="PS51257">
    <property type="entry name" value="PROKAR_LIPOPROTEIN"/>
    <property type="match status" value="1"/>
</dbReference>
<name>A0A975EMK4_9RHOB</name>
<gene>
    <name evidence="2" type="ORF">HZ995_09750</name>
</gene>
<dbReference type="KEGG" id="cact:HZ995_09750"/>
<dbReference type="AlphaFoldDB" id="A0A975EMK4"/>
<reference evidence="2" key="1">
    <citation type="submission" date="2020-07" db="EMBL/GenBank/DDBJ databases">
        <title>Genome sequences of bacteria associated with the marine, planktonic diatom Thalassiosira profunda strain ECT2AJA-044.</title>
        <authorList>
            <person name="Gargas C.B."/>
            <person name="Roberts W.R."/>
            <person name="Alverson A.J."/>
        </authorList>
    </citation>
    <scope>NUCLEOTIDE SEQUENCE</scope>
    <source>
        <strain evidence="2">ECT2AJA-044</strain>
    </source>
</reference>
<keyword evidence="1" id="KW-1133">Transmembrane helix</keyword>
<evidence type="ECO:0000313" key="2">
    <source>
        <dbReference type="EMBL" id="QTN34789.1"/>
    </source>
</evidence>
<accession>A0A975EMK4</accession>
<feature type="transmembrane region" description="Helical" evidence="1">
    <location>
        <begin position="84"/>
        <end position="104"/>
    </location>
</feature>
<feature type="transmembrane region" description="Helical" evidence="1">
    <location>
        <begin position="113"/>
        <end position="133"/>
    </location>
</feature>
<organism evidence="2 3">
    <name type="scientific">Cognatishimia activa</name>
    <dbReference type="NCBI Taxonomy" id="1715691"/>
    <lineage>
        <taxon>Bacteria</taxon>
        <taxon>Pseudomonadati</taxon>
        <taxon>Pseudomonadota</taxon>
        <taxon>Alphaproteobacteria</taxon>
        <taxon>Rhodobacterales</taxon>
        <taxon>Paracoccaceae</taxon>
        <taxon>Cognatishimia</taxon>
    </lineage>
</organism>
<keyword evidence="1" id="KW-0812">Transmembrane</keyword>
<feature type="transmembrane region" description="Helical" evidence="1">
    <location>
        <begin position="55"/>
        <end position="72"/>
    </location>
</feature>
<proteinExistence type="predicted"/>
<sequence length="189" mass="20882">MMRWGLSGAAFALACGAQLWVAADPVIHMLVQIPLLAICGWLLPLARWELPKETVGAVLILALVVGAIWMLPRSLDAALITWQGHIAKFATIPLLFGLPLALVWRHLGPILKGFLKCQSVSMLLFLGFLYTHAPVRLCNSYLVDDQVRLGHGFALAALALVILWLIPVFASPSHRETKGKFHEFSHIRH</sequence>